<dbReference type="AlphaFoldDB" id="A0A381U2C7"/>
<evidence type="ECO:0000259" key="11">
    <source>
        <dbReference type="Pfam" id="PF08264"/>
    </source>
</evidence>
<dbReference type="InterPro" id="IPR009008">
    <property type="entry name" value="Val/Leu/Ile-tRNA-synth_edit"/>
</dbReference>
<dbReference type="PANTHER" id="PTHR43740:SF2">
    <property type="entry name" value="LEUCINE--TRNA LIGASE, MITOCHONDRIAL"/>
    <property type="match status" value="1"/>
</dbReference>
<dbReference type="Pfam" id="PF13603">
    <property type="entry name" value="tRNA-synt_1_2"/>
    <property type="match status" value="1"/>
</dbReference>
<accession>A0A381U2C7</accession>
<dbReference type="InterPro" id="IPR013155">
    <property type="entry name" value="M/V/L/I-tRNA-synth_anticd-bd"/>
</dbReference>
<evidence type="ECO:0000256" key="7">
    <source>
        <dbReference type="ARBA" id="ARBA00022917"/>
    </source>
</evidence>
<evidence type="ECO:0000259" key="10">
    <source>
        <dbReference type="Pfam" id="PF00133"/>
    </source>
</evidence>
<evidence type="ECO:0000256" key="9">
    <source>
        <dbReference type="ARBA" id="ARBA00047469"/>
    </source>
</evidence>
<dbReference type="Gene3D" id="1.10.730.10">
    <property type="entry name" value="Isoleucyl-tRNA Synthetase, Domain 1"/>
    <property type="match status" value="1"/>
</dbReference>
<dbReference type="GO" id="GO:0004823">
    <property type="term" value="F:leucine-tRNA ligase activity"/>
    <property type="evidence" value="ECO:0007669"/>
    <property type="project" value="UniProtKB-EC"/>
</dbReference>
<dbReference type="Pfam" id="PF08264">
    <property type="entry name" value="Anticodon_1"/>
    <property type="match status" value="1"/>
</dbReference>
<keyword evidence="5" id="KW-0547">Nucleotide-binding</keyword>
<keyword evidence="8" id="KW-0030">Aminoacyl-tRNA synthetase</keyword>
<dbReference type="Pfam" id="PF00133">
    <property type="entry name" value="tRNA-synt_1"/>
    <property type="match status" value="1"/>
</dbReference>
<feature type="non-terminal residue" evidence="14">
    <location>
        <position position="1"/>
    </location>
</feature>
<dbReference type="FunFam" id="1.10.730.10:FF:000002">
    <property type="entry name" value="Leucine--tRNA ligase"/>
    <property type="match status" value="1"/>
</dbReference>
<dbReference type="InterPro" id="IPR025709">
    <property type="entry name" value="Leu_tRNA-synth_edit"/>
</dbReference>
<dbReference type="FunFam" id="3.40.50.620:FF:000003">
    <property type="entry name" value="Leucine--tRNA ligase"/>
    <property type="match status" value="1"/>
</dbReference>
<keyword evidence="4" id="KW-0436">Ligase</keyword>
<dbReference type="PANTHER" id="PTHR43740">
    <property type="entry name" value="LEUCYL-TRNA SYNTHETASE"/>
    <property type="match status" value="1"/>
</dbReference>
<evidence type="ECO:0000256" key="1">
    <source>
        <dbReference type="ARBA" id="ARBA00005594"/>
    </source>
</evidence>
<sequence>VADRYDPQVLEARWQQYWLDEGTYQVDNDDPRPPYYVLSMYPYPSGPAHMGHVRNYTMGDLLVRYRTMRGDGVLSPIGFDSFGLPAENAAIKTGTHPRVHVEANIEALSASLRRIGASYDLRRCFSSHDAGYIEWTQWIFLKLYGAGLAYRGEAAVNWCPGCQTVLANEQVLADGTCERSADPVEHRDMEQWFFRITAYAQQLLDDLDTVEWPEKVKLMQRNWIGRSEGAEFGLAIADSEGNPRVDAEPLAVYTTRPDTGFGMTFAVMSPEHPRVDELTTEDRREAVEAFRTGVAGRSEIDRLSTEGPLDKRGVATGAFVVNPFSGSPVPLFLADYVLMTYGTGAIMAVPGEDQRDWDFANAHGCGIVRTVRPPEDFEGEAYTGDGPSINSGFLDGMAVAEAKLAATAWLEEQGFGRHTVNFRLRDWLVSRQRYWGCPIPIVYCADCGELPVPEADLPVDLPDDVEFMPTGRSPLTTHEGFLHTTCPECGGPARRETDTMDTFVDSSWYFLRFADPWCDESPFDREAVERWLPVDQYIGGIEHAILHLMYARFFTKALADLGVVPSGLREPFKRLFTQGMIRLGGTKMSKSSGNLVAPEGILDTQGADALRLAHLQVKPPQEDVDWEDFGIEGCAKFLARVWRLAVPGSDMVLGARNGQPGLADLEVDRATHRLVARITDEYDRWSYNTAVAGFMQFTNTLYRWVQDEDGPHAPTLAAAIDALLLVMAPATPHMCAELWERRRGNHVHTEAWPIADPAKLVSKTVTLVVQVNGKVRDRIEVAVDIDEAAAETAALASERVRAFLGDRTPERVIVRPPNLVNLVV</sequence>
<dbReference type="CDD" id="cd07958">
    <property type="entry name" value="Anticodon_Ia_Leu_BEm"/>
    <property type="match status" value="1"/>
</dbReference>
<name>A0A381U2C7_9ZZZZ</name>
<dbReference type="Gene3D" id="3.90.740.10">
    <property type="entry name" value="Valyl/Leucyl/Isoleucyl-tRNA synthetase, editing domain"/>
    <property type="match status" value="1"/>
</dbReference>
<evidence type="ECO:0000256" key="3">
    <source>
        <dbReference type="ARBA" id="ARBA00022490"/>
    </source>
</evidence>
<dbReference type="GO" id="GO:0005829">
    <property type="term" value="C:cytosol"/>
    <property type="evidence" value="ECO:0007669"/>
    <property type="project" value="TreeGrafter"/>
</dbReference>
<protein>
    <recommendedName>
        <fullName evidence="2">leucine--tRNA ligase</fullName>
        <ecNumber evidence="2">6.1.1.4</ecNumber>
    </recommendedName>
</protein>
<dbReference type="SUPFAM" id="SSF47323">
    <property type="entry name" value="Anticodon-binding domain of a subclass of class I aminoacyl-tRNA synthetases"/>
    <property type="match status" value="1"/>
</dbReference>
<evidence type="ECO:0000256" key="5">
    <source>
        <dbReference type="ARBA" id="ARBA00022741"/>
    </source>
</evidence>
<feature type="domain" description="Methionyl/Valyl/Leucyl/Isoleucyl-tRNA synthetase anticodon-binding" evidence="11">
    <location>
        <begin position="669"/>
        <end position="786"/>
    </location>
</feature>
<dbReference type="InterPro" id="IPR014729">
    <property type="entry name" value="Rossmann-like_a/b/a_fold"/>
</dbReference>
<dbReference type="InterPro" id="IPR002302">
    <property type="entry name" value="Leu-tRNA-ligase"/>
</dbReference>
<proteinExistence type="inferred from homology"/>
<evidence type="ECO:0000256" key="4">
    <source>
        <dbReference type="ARBA" id="ARBA00022598"/>
    </source>
</evidence>
<dbReference type="Gene3D" id="3.40.50.620">
    <property type="entry name" value="HUPs"/>
    <property type="match status" value="2"/>
</dbReference>
<dbReference type="FunFam" id="3.40.50.620:FF:000056">
    <property type="entry name" value="Leucine--tRNA ligase"/>
    <property type="match status" value="1"/>
</dbReference>
<dbReference type="NCBIfam" id="TIGR00396">
    <property type="entry name" value="leuS_bact"/>
    <property type="match status" value="1"/>
</dbReference>
<dbReference type="GO" id="GO:0006429">
    <property type="term" value="P:leucyl-tRNA aminoacylation"/>
    <property type="evidence" value="ECO:0007669"/>
    <property type="project" value="InterPro"/>
</dbReference>
<dbReference type="SUPFAM" id="SSF52374">
    <property type="entry name" value="Nucleotidylyl transferase"/>
    <property type="match status" value="1"/>
</dbReference>
<dbReference type="SUPFAM" id="SSF50677">
    <property type="entry name" value="ValRS/IleRS/LeuRS editing domain"/>
    <property type="match status" value="1"/>
</dbReference>
<dbReference type="CDD" id="cd00812">
    <property type="entry name" value="LeuRS_core"/>
    <property type="match status" value="1"/>
</dbReference>
<gene>
    <name evidence="14" type="ORF">METZ01_LOCUS75088</name>
</gene>
<dbReference type="HAMAP" id="MF_00049_B">
    <property type="entry name" value="Leu_tRNA_synth_B"/>
    <property type="match status" value="1"/>
</dbReference>
<dbReference type="Gene3D" id="3.10.20.590">
    <property type="match status" value="1"/>
</dbReference>
<evidence type="ECO:0000313" key="14">
    <source>
        <dbReference type="EMBL" id="SVA22234.1"/>
    </source>
</evidence>
<organism evidence="14">
    <name type="scientific">marine metagenome</name>
    <dbReference type="NCBI Taxonomy" id="408172"/>
    <lineage>
        <taxon>unclassified sequences</taxon>
        <taxon>metagenomes</taxon>
        <taxon>ecological metagenomes</taxon>
    </lineage>
</organism>
<keyword evidence="7" id="KW-0648">Protein biosynthesis</keyword>
<feature type="domain" description="Methionyl/Leucyl tRNA synthetase" evidence="12">
    <location>
        <begin position="36"/>
        <end position="178"/>
    </location>
</feature>
<dbReference type="InterPro" id="IPR009080">
    <property type="entry name" value="tRNAsynth_Ia_anticodon-bd"/>
</dbReference>
<keyword evidence="6" id="KW-0067">ATP-binding</keyword>
<feature type="domain" description="Leucyl-tRNA synthetase editing" evidence="13">
    <location>
        <begin position="221"/>
        <end position="410"/>
    </location>
</feature>
<evidence type="ECO:0000256" key="2">
    <source>
        <dbReference type="ARBA" id="ARBA00013164"/>
    </source>
</evidence>
<reference evidence="14" key="1">
    <citation type="submission" date="2018-05" db="EMBL/GenBank/DDBJ databases">
        <authorList>
            <person name="Lanie J.A."/>
            <person name="Ng W.-L."/>
            <person name="Kazmierczak K.M."/>
            <person name="Andrzejewski T.M."/>
            <person name="Davidsen T.M."/>
            <person name="Wayne K.J."/>
            <person name="Tettelin H."/>
            <person name="Glass J.I."/>
            <person name="Rusch D."/>
            <person name="Podicherti R."/>
            <person name="Tsui H.-C.T."/>
            <person name="Winkler M.E."/>
        </authorList>
    </citation>
    <scope>NUCLEOTIDE SEQUENCE</scope>
</reference>
<dbReference type="GO" id="GO:0002161">
    <property type="term" value="F:aminoacyl-tRNA deacylase activity"/>
    <property type="evidence" value="ECO:0007669"/>
    <property type="project" value="InterPro"/>
</dbReference>
<dbReference type="InterPro" id="IPR015413">
    <property type="entry name" value="Methionyl/Leucyl_tRNA_Synth"/>
</dbReference>
<evidence type="ECO:0000256" key="6">
    <source>
        <dbReference type="ARBA" id="ARBA00022840"/>
    </source>
</evidence>
<comment type="similarity">
    <text evidence="1">Belongs to the class-I aminoacyl-tRNA synthetase family.</text>
</comment>
<evidence type="ECO:0000259" key="13">
    <source>
        <dbReference type="Pfam" id="PF13603"/>
    </source>
</evidence>
<dbReference type="EMBL" id="UINC01005583">
    <property type="protein sequence ID" value="SVA22234.1"/>
    <property type="molecule type" value="Genomic_DNA"/>
</dbReference>
<dbReference type="GO" id="GO:0005524">
    <property type="term" value="F:ATP binding"/>
    <property type="evidence" value="ECO:0007669"/>
    <property type="project" value="UniProtKB-KW"/>
</dbReference>
<dbReference type="Pfam" id="PF09334">
    <property type="entry name" value="tRNA-synt_1g"/>
    <property type="match status" value="1"/>
</dbReference>
<evidence type="ECO:0000256" key="8">
    <source>
        <dbReference type="ARBA" id="ARBA00023146"/>
    </source>
</evidence>
<evidence type="ECO:0000259" key="12">
    <source>
        <dbReference type="Pfam" id="PF09334"/>
    </source>
</evidence>
<dbReference type="EC" id="6.1.1.4" evidence="2"/>
<keyword evidence="3" id="KW-0963">Cytoplasm</keyword>
<dbReference type="PRINTS" id="PR00985">
    <property type="entry name" value="TRNASYNTHLEU"/>
</dbReference>
<feature type="domain" description="Aminoacyl-tRNA synthetase class Ia" evidence="10">
    <location>
        <begin position="424"/>
        <end position="625"/>
    </location>
</feature>
<dbReference type="InterPro" id="IPR002300">
    <property type="entry name" value="aa-tRNA-synth_Ia"/>
</dbReference>
<comment type="catalytic activity">
    <reaction evidence="9">
        <text>tRNA(Leu) + L-leucine + ATP = L-leucyl-tRNA(Leu) + AMP + diphosphate</text>
        <dbReference type="Rhea" id="RHEA:11688"/>
        <dbReference type="Rhea" id="RHEA-COMP:9613"/>
        <dbReference type="Rhea" id="RHEA-COMP:9622"/>
        <dbReference type="ChEBI" id="CHEBI:30616"/>
        <dbReference type="ChEBI" id="CHEBI:33019"/>
        <dbReference type="ChEBI" id="CHEBI:57427"/>
        <dbReference type="ChEBI" id="CHEBI:78442"/>
        <dbReference type="ChEBI" id="CHEBI:78494"/>
        <dbReference type="ChEBI" id="CHEBI:456215"/>
        <dbReference type="EC" id="6.1.1.4"/>
    </reaction>
</comment>